<dbReference type="Ensembl" id="ENSLACT00000007394.2">
    <property type="protein sequence ID" value="ENSLACP00000007334.2"/>
    <property type="gene ID" value="ENSLACG00000006506.2"/>
</dbReference>
<dbReference type="InterPro" id="IPR001394">
    <property type="entry name" value="Peptidase_C19_UCH"/>
</dbReference>
<dbReference type="PROSITE" id="PS50271">
    <property type="entry name" value="ZF_UBP"/>
    <property type="match status" value="1"/>
</dbReference>
<dbReference type="GO" id="GO:0004843">
    <property type="term" value="F:cysteine-type deubiquitinase activity"/>
    <property type="evidence" value="ECO:0007669"/>
    <property type="project" value="UniProtKB-UniRule"/>
</dbReference>
<dbReference type="InParanoid" id="H3ACG3"/>
<feature type="domain" description="UBP-type" evidence="19">
    <location>
        <begin position="175"/>
        <end position="283"/>
    </location>
</feature>
<dbReference type="GeneTree" id="ENSGT00940000156036"/>
<keyword evidence="8 11" id="KW-0378">Hydrolase</keyword>
<dbReference type="EMBL" id="AFYH01153736">
    <property type="status" value="NOT_ANNOTATED_CDS"/>
    <property type="molecule type" value="Genomic_DNA"/>
</dbReference>
<dbReference type="CDD" id="cd02658">
    <property type="entry name" value="Peptidase_C19B"/>
    <property type="match status" value="1"/>
</dbReference>
<dbReference type="EMBL" id="AFYH01153733">
    <property type="status" value="NOT_ANNOTATED_CDS"/>
    <property type="molecule type" value="Genomic_DNA"/>
</dbReference>
<dbReference type="FunCoup" id="H3ACG3">
    <property type="interactions" value="2949"/>
</dbReference>
<dbReference type="FunFam" id="1.10.8.10:FF:000016">
    <property type="entry name" value="Ubiquitin carboxyl-terminal hydrolase"/>
    <property type="match status" value="1"/>
</dbReference>
<dbReference type="CDD" id="cd14386">
    <property type="entry name" value="UBA2_UBP5"/>
    <property type="match status" value="1"/>
</dbReference>
<evidence type="ECO:0000259" key="19">
    <source>
        <dbReference type="PROSITE" id="PS50271"/>
    </source>
</evidence>
<dbReference type="SMART" id="SM00290">
    <property type="entry name" value="ZnF_UBP"/>
    <property type="match status" value="1"/>
</dbReference>
<dbReference type="FunFam" id="3.90.70.10:FF:000042">
    <property type="entry name" value="Ubiquitin carboxyl-terminal hydrolase"/>
    <property type="match status" value="1"/>
</dbReference>
<keyword evidence="10 11" id="KW-0862">Zinc</keyword>
<keyword evidence="21" id="KW-1185">Reference proteome</keyword>
<evidence type="ECO:0000313" key="20">
    <source>
        <dbReference type="Ensembl" id="ENSLACP00000007334.2"/>
    </source>
</evidence>
<evidence type="ECO:0000256" key="3">
    <source>
        <dbReference type="ARBA" id="ARBA00022670"/>
    </source>
</evidence>
<dbReference type="InterPro" id="IPR038765">
    <property type="entry name" value="Papain-like_cys_pep_sf"/>
</dbReference>
<dbReference type="InterPro" id="IPR041432">
    <property type="entry name" value="UBP13_Znf-UBP_var"/>
</dbReference>
<evidence type="ECO:0000256" key="15">
    <source>
        <dbReference type="PIRSR" id="PIRSR016308-4"/>
    </source>
</evidence>
<evidence type="ECO:0000256" key="9">
    <source>
        <dbReference type="ARBA" id="ARBA00022807"/>
    </source>
</evidence>
<evidence type="ECO:0000256" key="4">
    <source>
        <dbReference type="ARBA" id="ARBA00022723"/>
    </source>
</evidence>
<feature type="binding site" evidence="14">
    <location>
        <position position="232"/>
    </location>
    <ligand>
        <name>Zn(2+)</name>
        <dbReference type="ChEBI" id="CHEBI:29105"/>
    </ligand>
</feature>
<dbReference type="GO" id="GO:0016579">
    <property type="term" value="P:protein deubiquitination"/>
    <property type="evidence" value="ECO:0007669"/>
    <property type="project" value="InterPro"/>
</dbReference>
<feature type="active site" description="Nucleophile" evidence="12">
    <location>
        <position position="335"/>
    </location>
</feature>
<protein>
    <recommendedName>
        <fullName evidence="11">Ubiquitin carboxyl-terminal hydrolase</fullName>
        <ecNumber evidence="11">3.4.19.12</ecNumber>
    </recommendedName>
</protein>
<dbReference type="InterPro" id="IPR028889">
    <property type="entry name" value="USP"/>
</dbReference>
<feature type="domain" description="USP" evidence="18">
    <location>
        <begin position="326"/>
        <end position="833"/>
    </location>
</feature>
<dbReference type="FunFam" id="3.90.70.10:FF:000033">
    <property type="entry name" value="Ubiquitin carboxyl-terminal hydrolase"/>
    <property type="match status" value="1"/>
</dbReference>
<dbReference type="InterPro" id="IPR013083">
    <property type="entry name" value="Znf_RING/FYVE/PHD"/>
</dbReference>
<dbReference type="SUPFAM" id="SSF57850">
    <property type="entry name" value="RING/U-box"/>
    <property type="match status" value="1"/>
</dbReference>
<dbReference type="PROSITE" id="PS50030">
    <property type="entry name" value="UBA"/>
    <property type="match status" value="2"/>
</dbReference>
<dbReference type="Pfam" id="PF17807">
    <property type="entry name" value="zf-UBP_var"/>
    <property type="match status" value="1"/>
</dbReference>
<dbReference type="Pfam" id="PF02148">
    <property type="entry name" value="zf-UBP"/>
    <property type="match status" value="1"/>
</dbReference>
<dbReference type="OrthoDB" id="361536at2759"/>
<dbReference type="SUPFAM" id="SSF54001">
    <property type="entry name" value="Cysteine proteinases"/>
    <property type="match status" value="1"/>
</dbReference>
<dbReference type="OMA" id="FVPCEHT"/>
<dbReference type="EMBL" id="AFYH01153735">
    <property type="status" value="NOT_ANNOTATED_CDS"/>
    <property type="molecule type" value="Genomic_DNA"/>
</dbReference>
<feature type="binding site" evidence="13">
    <location>
        <position position="261"/>
    </location>
    <ligand>
        <name>substrate</name>
    </ligand>
</feature>
<proteinExistence type="inferred from homology"/>
<dbReference type="GO" id="GO:0006508">
    <property type="term" value="P:proteolysis"/>
    <property type="evidence" value="ECO:0007669"/>
    <property type="project" value="UniProtKB-KW"/>
</dbReference>
<evidence type="ECO:0000256" key="7">
    <source>
        <dbReference type="ARBA" id="ARBA00022786"/>
    </source>
</evidence>
<reference evidence="21" key="1">
    <citation type="submission" date="2011-08" db="EMBL/GenBank/DDBJ databases">
        <title>The draft genome of Latimeria chalumnae.</title>
        <authorList>
            <person name="Di Palma F."/>
            <person name="Alfoldi J."/>
            <person name="Johnson J."/>
            <person name="Berlin A."/>
            <person name="Gnerre S."/>
            <person name="Jaffe D."/>
            <person name="MacCallum I."/>
            <person name="Young S."/>
            <person name="Walker B.J."/>
            <person name="Lander E."/>
            <person name="Lindblad-Toh K."/>
        </authorList>
    </citation>
    <scope>NUCLEOTIDE SEQUENCE [LARGE SCALE GENOMIC DNA]</scope>
    <source>
        <strain evidence="21">Wild caught</strain>
    </source>
</reference>
<dbReference type="RefSeq" id="XP_006004756.1">
    <property type="nucleotide sequence ID" value="XM_006004694.3"/>
</dbReference>
<feature type="active site" description="Proton acceptor" evidence="12">
    <location>
        <position position="795"/>
    </location>
</feature>
<dbReference type="PROSITE" id="PS50235">
    <property type="entry name" value="USP_3"/>
    <property type="match status" value="1"/>
</dbReference>
<feature type="binding site" evidence="14">
    <location>
        <position position="202"/>
    </location>
    <ligand>
        <name>Zn(2+)</name>
        <dbReference type="ChEBI" id="CHEBI:29105"/>
    </ligand>
</feature>
<dbReference type="EMBL" id="AFYH01153734">
    <property type="status" value="NOT_ANNOTATED_CDS"/>
    <property type="molecule type" value="Genomic_DNA"/>
</dbReference>
<reference evidence="20" key="2">
    <citation type="submission" date="2025-08" db="UniProtKB">
        <authorList>
            <consortium name="Ensembl"/>
        </authorList>
    </citation>
    <scope>IDENTIFICATION</scope>
</reference>
<evidence type="ECO:0000256" key="6">
    <source>
        <dbReference type="ARBA" id="ARBA00022771"/>
    </source>
</evidence>
<keyword evidence="3 11" id="KW-0645">Protease</keyword>
<dbReference type="InterPro" id="IPR016652">
    <property type="entry name" value="Ubiquitinyl_hydrolase"/>
</dbReference>
<dbReference type="Pfam" id="PF00443">
    <property type="entry name" value="UCH"/>
    <property type="match status" value="1"/>
</dbReference>
<dbReference type="SMART" id="SM00165">
    <property type="entry name" value="UBA"/>
    <property type="match status" value="2"/>
</dbReference>
<dbReference type="PIRSF" id="PIRSF016308">
    <property type="entry name" value="UBP"/>
    <property type="match status" value="1"/>
</dbReference>
<evidence type="ECO:0000256" key="5">
    <source>
        <dbReference type="ARBA" id="ARBA00022737"/>
    </source>
</evidence>
<evidence type="ECO:0000256" key="1">
    <source>
        <dbReference type="ARBA" id="ARBA00000707"/>
    </source>
</evidence>
<keyword evidence="5" id="KW-0677">Repeat</keyword>
<dbReference type="InterPro" id="IPR018200">
    <property type="entry name" value="USP_CS"/>
</dbReference>
<dbReference type="PANTHER" id="PTHR21646">
    <property type="entry name" value="UBIQUITIN CARBOXYL-TERMINAL HYDROLASE"/>
    <property type="match status" value="1"/>
</dbReference>
<feature type="binding site" evidence="13">
    <location>
        <position position="209"/>
    </location>
    <ligand>
        <name>substrate</name>
    </ligand>
</feature>
<name>H3ACG3_LATCH</name>
<comment type="catalytic activity">
    <reaction evidence="1 11">
        <text>Thiol-dependent hydrolysis of ester, thioester, amide, peptide and isopeptide bonds formed by the C-terminal Gly of ubiquitin (a 76-residue protein attached to proteins as an intracellular targeting signal).</text>
        <dbReference type="EC" id="3.4.19.12"/>
    </reaction>
</comment>
<dbReference type="Gene3D" id="3.90.70.10">
    <property type="entry name" value="Cysteine proteinases"/>
    <property type="match status" value="2"/>
</dbReference>
<dbReference type="CDD" id="cd14294">
    <property type="entry name" value="UBA1_UBP5_like"/>
    <property type="match status" value="1"/>
</dbReference>
<feature type="binding site" evidence="13">
    <location>
        <begin position="221"/>
        <end position="224"/>
    </location>
    <ligand>
        <name>substrate</name>
    </ligand>
</feature>
<dbReference type="Proteomes" id="UP000008672">
    <property type="component" value="Unassembled WGS sequence"/>
</dbReference>
<dbReference type="eggNOG" id="KOG0944">
    <property type="taxonomic scope" value="Eukaryota"/>
</dbReference>
<feature type="binding site" evidence="13">
    <location>
        <position position="259"/>
    </location>
    <ligand>
        <name>substrate</name>
    </ligand>
</feature>
<sequence length="835" mass="93319">MAAELSEALLSVLPTIRIPKAGDRVHKDECAFSFDTPESDGGLYICMNTFLGFGKQYVERHYRKTGQKVYLHLKRTCKPKLDDNSSGSGDPPRKKPTRLAIGIEGGFDLDLEKFEYDEEVMLFIVPGNLEIPRDSLTGLPDVVRERISASIDAILTADSASRKQEIQAWDGEVRQVSKHAFTLKQLDSGIRIPPCGWKCSQCELKENLWLNLTDGTILCGRRYFDGSGGNNHAVGHYKETGYPLAVKLGTITPDGADVYSYDEDEMVLDPSLAEHLSHFGIDMMKMQKTDKTMTELEIDMNQRIGEWEVIQESGVQLKPLYGSGYTGIRNLGNSCYLNSVMQVIFSIPDFHLKYVGNLEKIFQNAPSDPTQDFNTQVAKLGYGLLCGDYSKPATDLEDEEQTSEQKGEQAGIVPRMFKALVGKGHPEFSTNRQQDAQEFFLHFINMVERNCRSSSNPNEAFRFLVEERINCLVSQKVKYTQRVDYIMQLPVPMEAAVNKEELLEYEARKRQAEEEKQLLPELVRAKVPFSACLEAYAEPEHVADFWSTALLAKSVAVKTTRFASFPDYLVIQIKKFTFGLDWVPKKLDVSIEMPEELDISHLRGSGLQPGEEELPDIAPPLVTPDEPKAPVLDESVITQLAEMGFPVEACRKAVYYTGNSGVEAAMNWVMTHIDDPDFANPMVLPGSSGPGSTSTLADPPPEDSVSTIVSMGFSRDQAFKALRATSNSLERAVDWIFSHIDDLDTEATMDISEGRSAAESVSESVPAGPKVRDGAGRYQMFAFISHMGTSTMCGHYVCHIKKEGRWVIFNDQKVCASEKPPKDLGYIYFYQRVQN</sequence>
<evidence type="ECO:0000313" key="21">
    <source>
        <dbReference type="Proteomes" id="UP000008672"/>
    </source>
</evidence>
<dbReference type="Gene3D" id="1.10.8.10">
    <property type="entry name" value="DNA helicase RuvA subunit, C-terminal domain"/>
    <property type="match status" value="2"/>
</dbReference>
<dbReference type="HOGENOM" id="CLU_009884_1_0_1"/>
<dbReference type="FunFam" id="1.10.8.10:FF:000070">
    <property type="entry name" value="Ubiquitin carboxyl-terminal hydrolase"/>
    <property type="match status" value="1"/>
</dbReference>
<dbReference type="PROSITE" id="PS00972">
    <property type="entry name" value="USP_1"/>
    <property type="match status" value="1"/>
</dbReference>
<dbReference type="Pfam" id="PF00627">
    <property type="entry name" value="UBA"/>
    <property type="match status" value="2"/>
</dbReference>
<keyword evidence="6 16" id="KW-0863">Zinc-finger</keyword>
<dbReference type="Bgee" id="ENSLACG00000006506">
    <property type="expression patterns" value="Expressed in muscle tissue and 6 other cell types or tissues"/>
</dbReference>
<feature type="domain" description="UBA" evidence="17">
    <location>
        <begin position="699"/>
        <end position="739"/>
    </location>
</feature>
<dbReference type="EC" id="3.4.19.12" evidence="11"/>
<dbReference type="SUPFAM" id="SSF46934">
    <property type="entry name" value="UBA-like"/>
    <property type="match status" value="1"/>
</dbReference>
<dbReference type="FunFam" id="3.30.40.10:FF:000026">
    <property type="entry name" value="Ubiquitin carboxyl-terminal hydrolase"/>
    <property type="match status" value="1"/>
</dbReference>
<dbReference type="AlphaFoldDB" id="H3ACG3"/>
<organism evidence="20 21">
    <name type="scientific">Latimeria chalumnae</name>
    <name type="common">Coelacanth</name>
    <dbReference type="NCBI Taxonomy" id="7897"/>
    <lineage>
        <taxon>Eukaryota</taxon>
        <taxon>Metazoa</taxon>
        <taxon>Chordata</taxon>
        <taxon>Craniata</taxon>
        <taxon>Vertebrata</taxon>
        <taxon>Euteleostomi</taxon>
        <taxon>Coelacanthiformes</taxon>
        <taxon>Coelacanthidae</taxon>
        <taxon>Latimeria</taxon>
    </lineage>
</organism>
<keyword evidence="9 11" id="KW-0788">Thiol protease</keyword>
<feature type="binding site" evidence="13">
    <location>
        <position position="264"/>
    </location>
    <ligand>
        <name>substrate</name>
    </ligand>
</feature>
<dbReference type="GO" id="GO:0008270">
    <property type="term" value="F:zinc ion binding"/>
    <property type="evidence" value="ECO:0007669"/>
    <property type="project" value="UniProtKB-UniRule"/>
</dbReference>
<dbReference type="InterPro" id="IPR009060">
    <property type="entry name" value="UBA-like_sf"/>
</dbReference>
<evidence type="ECO:0000259" key="17">
    <source>
        <dbReference type="PROSITE" id="PS50030"/>
    </source>
</evidence>
<feature type="binding site" evidence="14">
    <location>
        <position position="199"/>
    </location>
    <ligand>
        <name>Zn(2+)</name>
        <dbReference type="ChEBI" id="CHEBI:29105"/>
    </ligand>
</feature>
<comment type="similarity">
    <text evidence="2 11">Belongs to the peptidase C19 family.</text>
</comment>
<evidence type="ECO:0000256" key="13">
    <source>
        <dbReference type="PIRSR" id="PIRSR016308-2"/>
    </source>
</evidence>
<keyword evidence="4 11" id="KW-0479">Metal-binding</keyword>
<dbReference type="PANTHER" id="PTHR21646:SF103">
    <property type="entry name" value="UBIQUITIN CARBOXYL-TERMINAL HYDROLASE"/>
    <property type="match status" value="1"/>
</dbReference>
<gene>
    <name evidence="20" type="primary">USP5</name>
</gene>
<feature type="domain" description="UBA" evidence="17">
    <location>
        <begin position="631"/>
        <end position="672"/>
    </location>
</feature>
<evidence type="ECO:0000256" key="11">
    <source>
        <dbReference type="PIRNR" id="PIRNR016308"/>
    </source>
</evidence>
<feature type="disulfide bond" evidence="15">
    <location>
        <begin position="195"/>
        <end position="793"/>
    </location>
</feature>
<dbReference type="InterPro" id="IPR050185">
    <property type="entry name" value="Ub_carboxyl-term_hydrolase"/>
</dbReference>
<accession>H3ACG3</accession>
<evidence type="ECO:0000256" key="10">
    <source>
        <dbReference type="ARBA" id="ARBA00022833"/>
    </source>
</evidence>
<evidence type="ECO:0000256" key="8">
    <source>
        <dbReference type="ARBA" id="ARBA00022801"/>
    </source>
</evidence>
<evidence type="ECO:0000259" key="18">
    <source>
        <dbReference type="PROSITE" id="PS50235"/>
    </source>
</evidence>
<dbReference type="FunFam" id="3.30.40.10:FF:000256">
    <property type="entry name" value="Ubiquitin carboxyl-terminal hydrolase"/>
    <property type="match status" value="1"/>
</dbReference>
<dbReference type="InterPro" id="IPR015940">
    <property type="entry name" value="UBA"/>
</dbReference>
<dbReference type="STRING" id="7897.ENSLACP00000007334"/>
<dbReference type="MEROPS" id="C19.A28"/>
<evidence type="ECO:0000256" key="12">
    <source>
        <dbReference type="PIRSR" id="PIRSR016308-1"/>
    </source>
</evidence>
<evidence type="ECO:0000256" key="14">
    <source>
        <dbReference type="PIRSR" id="PIRSR016308-3"/>
    </source>
</evidence>
<reference evidence="20" key="3">
    <citation type="submission" date="2025-09" db="UniProtKB">
        <authorList>
            <consortium name="Ensembl"/>
        </authorList>
    </citation>
    <scope>IDENTIFICATION</scope>
</reference>
<dbReference type="EMBL" id="AFYH01153737">
    <property type="status" value="NOT_ANNOTATED_CDS"/>
    <property type="molecule type" value="Genomic_DNA"/>
</dbReference>
<evidence type="ECO:0000256" key="16">
    <source>
        <dbReference type="PROSITE-ProRule" id="PRU00502"/>
    </source>
</evidence>
<keyword evidence="7 11" id="KW-0833">Ubl conjugation pathway</keyword>
<dbReference type="GeneID" id="102367346"/>
<feature type="binding site" evidence="14">
    <location>
        <position position="219"/>
    </location>
    <ligand>
        <name>Zn(2+)</name>
        <dbReference type="ChEBI" id="CHEBI:29105"/>
    </ligand>
</feature>
<keyword evidence="15" id="KW-1015">Disulfide bond</keyword>
<evidence type="ECO:0000256" key="2">
    <source>
        <dbReference type="ARBA" id="ARBA00009085"/>
    </source>
</evidence>
<dbReference type="Gene3D" id="3.30.40.10">
    <property type="entry name" value="Zinc/RING finger domain, C3HC4 (zinc finger)"/>
    <property type="match status" value="2"/>
</dbReference>
<dbReference type="CTD" id="8078"/>
<dbReference type="InterPro" id="IPR001607">
    <property type="entry name" value="Znf_UBP"/>
</dbReference>